<proteinExistence type="predicted"/>
<evidence type="ECO:0000313" key="2">
    <source>
        <dbReference type="Proteomes" id="UP001148629"/>
    </source>
</evidence>
<accession>A0ACC1SHA1</accession>
<evidence type="ECO:0000313" key="1">
    <source>
        <dbReference type="EMBL" id="KAJ3539609.1"/>
    </source>
</evidence>
<name>A0ACC1SHA1_9HYPO</name>
<sequence>MSSSLLTPAMESRSDSSGSLGGIPGVDATYDYVVVGGGTAGNTIGYRLAKAGFSVAIVEAGSFLEISKPILATAPGGVTAGSGASLLDSNPLRDWRFTTTRQTGADDREIHYARGKVLGGSSQLNFLVYHRPTNGTMEMWAREVGDDSYTWDQMLPHFQSTPTFTPPDNDKRGDSVTTDYDPGAFSSSGGPVQVSYANYVPSWATYVEKGLKSLGLKSIDGFSSGSLLGYSYTTTTVRPKTATRSASDDFIKAARSEKLDTLKVYTQSLAKRVLFDGDKKATGVEVSSLGVDYTLKARNEVIVSGGAFQSPQILMVSGVGPKEHLEAFDIDVVADLPGVGQNLWDHVLFGPSFEVQTLEDTLSVAINDASVFQGALDAYSQQQAGPLTSNQVELLGWEKVPTKYRSKFSNTTLKDLSAFPSDWPEVEFIPLNVYSEDWSFPILQQPADGKKYTSINGALVAPLSRGNITLQSNSTSDAPLINPNFLGDKGDQEVAIALFRRLREVAKSTPLKDIVLNEVYPGAEHETDEQILAVLRDTLMTVWHAACTCKMGKSHDKLAVLDSKARVYGVSGLRVVDASAFPVLIPGHPLGTVYALAEKIAHEIIKEQEGTTYEAGLEIDIEVYLVALVLFVGAHKIWWQRPPGTPQISDPVGSISEQDRLIHHWNIRRLDVEILGPDSLVRGSKLFRIFCCSLEAKLIRFIFVITSCCGFQIPYPTTNLLVTPQDGEIIERLLGPVPIPVSFFTKTSHRHPPITSARLATVVGSLALGSITSFDLFQIPAQKPMSRWRESHGSPVSGRMRYADKATMIKPRS</sequence>
<protein>
    <submittedName>
        <fullName evidence="1">Uncharacterized protein</fullName>
    </submittedName>
</protein>
<organism evidence="1 2">
    <name type="scientific">Fusarium decemcellulare</name>
    <dbReference type="NCBI Taxonomy" id="57161"/>
    <lineage>
        <taxon>Eukaryota</taxon>
        <taxon>Fungi</taxon>
        <taxon>Dikarya</taxon>
        <taxon>Ascomycota</taxon>
        <taxon>Pezizomycotina</taxon>
        <taxon>Sordariomycetes</taxon>
        <taxon>Hypocreomycetidae</taxon>
        <taxon>Hypocreales</taxon>
        <taxon>Nectriaceae</taxon>
        <taxon>Fusarium</taxon>
        <taxon>Fusarium decemcellulare species complex</taxon>
    </lineage>
</organism>
<dbReference type="Proteomes" id="UP001148629">
    <property type="component" value="Unassembled WGS sequence"/>
</dbReference>
<keyword evidence="2" id="KW-1185">Reference proteome</keyword>
<comment type="caution">
    <text evidence="1">The sequence shown here is derived from an EMBL/GenBank/DDBJ whole genome shotgun (WGS) entry which is preliminary data.</text>
</comment>
<reference evidence="1" key="1">
    <citation type="submission" date="2022-08" db="EMBL/GenBank/DDBJ databases">
        <title>Genome Sequence of Fusarium decemcellulare.</title>
        <authorList>
            <person name="Buettner E."/>
        </authorList>
    </citation>
    <scope>NUCLEOTIDE SEQUENCE</scope>
    <source>
        <strain evidence="1">Babe19</strain>
    </source>
</reference>
<dbReference type="EMBL" id="JANRMS010000452">
    <property type="protein sequence ID" value="KAJ3539609.1"/>
    <property type="molecule type" value="Genomic_DNA"/>
</dbReference>
<gene>
    <name evidence="1" type="ORF">NM208_g5415</name>
</gene>